<comment type="caution">
    <text evidence="2">The sequence shown here is derived from an EMBL/GenBank/DDBJ whole genome shotgun (WGS) entry which is preliminary data.</text>
</comment>
<dbReference type="SUPFAM" id="SSF56801">
    <property type="entry name" value="Acetyl-CoA synthetase-like"/>
    <property type="match status" value="1"/>
</dbReference>
<dbReference type="PANTHER" id="PTHR45527:SF1">
    <property type="entry name" value="FATTY ACID SYNTHASE"/>
    <property type="match status" value="1"/>
</dbReference>
<dbReference type="Proteomes" id="UP001484239">
    <property type="component" value="Unassembled WGS sequence"/>
</dbReference>
<feature type="non-terminal residue" evidence="2">
    <location>
        <position position="1"/>
    </location>
</feature>
<evidence type="ECO:0000313" key="2">
    <source>
        <dbReference type="EMBL" id="MEK9502918.1"/>
    </source>
</evidence>
<dbReference type="Gene3D" id="3.40.50.12780">
    <property type="entry name" value="N-terminal domain of ligase-like"/>
    <property type="match status" value="1"/>
</dbReference>
<gene>
    <name evidence="2" type="ORF">WI372_18130</name>
</gene>
<sequence>WQGRRELRALAGGEALPSDLAARLVERTGELWNMYGPTETTVWSTVSRIEAGDPITIGRPIDATRLLVVDGEGREVPVGVPGELWIGGAGVALGYHRRPELTAERFVERATDEGTGSGAERFYRTGDRVRWRADGRLEHLGRMDDQVKVRGFRIELGEVEAALRACPGVVDAACAARDDRLIAWFVP</sequence>
<accession>A0ABU9EDT3</accession>
<evidence type="ECO:0000313" key="3">
    <source>
        <dbReference type="Proteomes" id="UP001484239"/>
    </source>
</evidence>
<dbReference type="EMBL" id="JBBHLI010000021">
    <property type="protein sequence ID" value="MEK9502918.1"/>
    <property type="molecule type" value="Genomic_DNA"/>
</dbReference>
<dbReference type="PANTHER" id="PTHR45527">
    <property type="entry name" value="NONRIBOSOMAL PEPTIDE SYNTHETASE"/>
    <property type="match status" value="1"/>
</dbReference>
<dbReference type="InterPro" id="IPR000873">
    <property type="entry name" value="AMP-dep_synth/lig_dom"/>
</dbReference>
<reference evidence="2 3" key="1">
    <citation type="submission" date="2024-02" db="EMBL/GenBank/DDBJ databases">
        <title>A novel Gemmatimonadota bacterium.</title>
        <authorList>
            <person name="Du Z.-J."/>
            <person name="Ye Y.-Q."/>
        </authorList>
    </citation>
    <scope>NUCLEOTIDE SEQUENCE [LARGE SCALE GENOMIC DNA]</scope>
    <source>
        <strain evidence="2 3">DH-20</strain>
    </source>
</reference>
<proteinExistence type="predicted"/>
<dbReference type="InterPro" id="IPR045851">
    <property type="entry name" value="AMP-bd_C_sf"/>
</dbReference>
<dbReference type="Gene3D" id="3.30.300.30">
    <property type="match status" value="1"/>
</dbReference>
<organism evidence="2 3">
    <name type="scientific">Gaopeijia maritima</name>
    <dbReference type="NCBI Taxonomy" id="3119007"/>
    <lineage>
        <taxon>Bacteria</taxon>
        <taxon>Pseudomonadati</taxon>
        <taxon>Gemmatimonadota</taxon>
        <taxon>Longimicrobiia</taxon>
        <taxon>Gaopeijiales</taxon>
        <taxon>Gaopeijiaceae</taxon>
        <taxon>Gaopeijia</taxon>
    </lineage>
</organism>
<protein>
    <submittedName>
        <fullName evidence="2">AMP-binding protein</fullName>
    </submittedName>
</protein>
<feature type="non-terminal residue" evidence="2">
    <location>
        <position position="187"/>
    </location>
</feature>
<feature type="domain" description="AMP-dependent synthetase/ligase" evidence="1">
    <location>
        <begin position="7"/>
        <end position="96"/>
    </location>
</feature>
<keyword evidence="3" id="KW-1185">Reference proteome</keyword>
<name>A0ABU9EDT3_9BACT</name>
<dbReference type="InterPro" id="IPR042099">
    <property type="entry name" value="ANL_N_sf"/>
</dbReference>
<dbReference type="RefSeq" id="WP_405287570.1">
    <property type="nucleotide sequence ID" value="NZ_JBBHLI010000021.1"/>
</dbReference>
<dbReference type="Pfam" id="PF00501">
    <property type="entry name" value="AMP-binding"/>
    <property type="match status" value="1"/>
</dbReference>
<evidence type="ECO:0000259" key="1">
    <source>
        <dbReference type="Pfam" id="PF00501"/>
    </source>
</evidence>